<dbReference type="EMBL" id="BMMH01000017">
    <property type="protein sequence ID" value="GGL35641.1"/>
    <property type="molecule type" value="Genomic_DNA"/>
</dbReference>
<dbReference type="PANTHER" id="PTHR47506:SF3">
    <property type="entry name" value="HTH-TYPE TRANSCRIPTIONAL REGULATOR LMRA"/>
    <property type="match status" value="1"/>
</dbReference>
<comment type="caution">
    <text evidence="6">The sequence shown here is derived from an EMBL/GenBank/DDBJ whole genome shotgun (WGS) entry which is preliminary data.</text>
</comment>
<dbReference type="SUPFAM" id="SSF48498">
    <property type="entry name" value="Tetracyclin repressor-like, C-terminal domain"/>
    <property type="match status" value="1"/>
</dbReference>
<keyword evidence="2 4" id="KW-0238">DNA-binding</keyword>
<keyword evidence="7" id="KW-1185">Reference proteome</keyword>
<keyword evidence="3" id="KW-0804">Transcription</keyword>
<evidence type="ECO:0000313" key="6">
    <source>
        <dbReference type="EMBL" id="GGL35641.1"/>
    </source>
</evidence>
<dbReference type="SUPFAM" id="SSF46689">
    <property type="entry name" value="Homeodomain-like"/>
    <property type="match status" value="1"/>
</dbReference>
<dbReference type="Pfam" id="PF00440">
    <property type="entry name" value="TetR_N"/>
    <property type="match status" value="1"/>
</dbReference>
<dbReference type="InterPro" id="IPR036271">
    <property type="entry name" value="Tet_transcr_reg_TetR-rel_C_sf"/>
</dbReference>
<reference evidence="6" key="1">
    <citation type="journal article" date="2014" name="Int. J. Syst. Evol. Microbiol.">
        <title>Complete genome sequence of Corynebacterium casei LMG S-19264T (=DSM 44701T), isolated from a smear-ripened cheese.</title>
        <authorList>
            <consortium name="US DOE Joint Genome Institute (JGI-PGF)"/>
            <person name="Walter F."/>
            <person name="Albersmeier A."/>
            <person name="Kalinowski J."/>
            <person name="Ruckert C."/>
        </authorList>
    </citation>
    <scope>NUCLEOTIDE SEQUENCE</scope>
    <source>
        <strain evidence="6">CGMCC 4.3508</strain>
    </source>
</reference>
<dbReference type="RefSeq" id="WP_058856861.1">
    <property type="nucleotide sequence ID" value="NZ_BMMH01000017.1"/>
</dbReference>
<protein>
    <submittedName>
        <fullName evidence="6">TetR family transcriptional regulator</fullName>
    </submittedName>
</protein>
<reference evidence="6" key="2">
    <citation type="submission" date="2020-09" db="EMBL/GenBank/DDBJ databases">
        <authorList>
            <person name="Sun Q."/>
            <person name="Zhou Y."/>
        </authorList>
    </citation>
    <scope>NUCLEOTIDE SEQUENCE</scope>
    <source>
        <strain evidence="6">CGMCC 4.3508</strain>
    </source>
</reference>
<evidence type="ECO:0000256" key="3">
    <source>
        <dbReference type="ARBA" id="ARBA00023163"/>
    </source>
</evidence>
<sequence>MGAKGAETRQRMIEATRSSIERRGYFGTGLNQILTDSETPRGSLYFHFPGGKDELVAAAVTQSSGLIDAALDAADFTDPAGAAAGLITLLADRLEASGWENGCPVATVALEVSGTNDTVQRACAQVYTRWTEALRIMLRAAGHHDAEDLAVALLALVEGALLLARTHRSRDPLDRAARVARTLL</sequence>
<accession>A0A917VWI1</accession>
<dbReference type="Proteomes" id="UP000638263">
    <property type="component" value="Unassembled WGS sequence"/>
</dbReference>
<feature type="domain" description="HTH tetR-type" evidence="5">
    <location>
        <begin position="6"/>
        <end position="66"/>
    </location>
</feature>
<dbReference type="PANTHER" id="PTHR47506">
    <property type="entry name" value="TRANSCRIPTIONAL REGULATORY PROTEIN"/>
    <property type="match status" value="1"/>
</dbReference>
<organism evidence="6 7">
    <name type="scientific">Nocardia jinanensis</name>
    <dbReference type="NCBI Taxonomy" id="382504"/>
    <lineage>
        <taxon>Bacteria</taxon>
        <taxon>Bacillati</taxon>
        <taxon>Actinomycetota</taxon>
        <taxon>Actinomycetes</taxon>
        <taxon>Mycobacteriales</taxon>
        <taxon>Nocardiaceae</taxon>
        <taxon>Nocardia</taxon>
    </lineage>
</organism>
<dbReference type="GO" id="GO:0003677">
    <property type="term" value="F:DNA binding"/>
    <property type="evidence" value="ECO:0007669"/>
    <property type="project" value="UniProtKB-UniRule"/>
</dbReference>
<evidence type="ECO:0000256" key="2">
    <source>
        <dbReference type="ARBA" id="ARBA00023125"/>
    </source>
</evidence>
<dbReference type="InterPro" id="IPR009057">
    <property type="entry name" value="Homeodomain-like_sf"/>
</dbReference>
<dbReference type="InterPro" id="IPR054156">
    <property type="entry name" value="YxaF_TetR_C"/>
</dbReference>
<dbReference type="PROSITE" id="PS50977">
    <property type="entry name" value="HTH_TETR_2"/>
    <property type="match status" value="1"/>
</dbReference>
<evidence type="ECO:0000256" key="4">
    <source>
        <dbReference type="PROSITE-ProRule" id="PRU00335"/>
    </source>
</evidence>
<gene>
    <name evidence="6" type="ORF">GCM10011588_58030</name>
</gene>
<dbReference type="InterPro" id="IPR001647">
    <property type="entry name" value="HTH_TetR"/>
</dbReference>
<evidence type="ECO:0000313" key="7">
    <source>
        <dbReference type="Proteomes" id="UP000638263"/>
    </source>
</evidence>
<name>A0A917VWI1_9NOCA</name>
<feature type="DNA-binding region" description="H-T-H motif" evidence="4">
    <location>
        <begin position="29"/>
        <end position="48"/>
    </location>
</feature>
<proteinExistence type="predicted"/>
<keyword evidence="1" id="KW-0805">Transcription regulation</keyword>
<dbReference type="Gene3D" id="1.10.357.10">
    <property type="entry name" value="Tetracycline Repressor, domain 2"/>
    <property type="match status" value="1"/>
</dbReference>
<evidence type="ECO:0000256" key="1">
    <source>
        <dbReference type="ARBA" id="ARBA00023015"/>
    </source>
</evidence>
<dbReference type="Pfam" id="PF21993">
    <property type="entry name" value="TetR_C_13_2"/>
    <property type="match status" value="1"/>
</dbReference>
<evidence type="ECO:0000259" key="5">
    <source>
        <dbReference type="PROSITE" id="PS50977"/>
    </source>
</evidence>
<dbReference type="AlphaFoldDB" id="A0A917VWI1"/>